<reference evidence="9" key="1">
    <citation type="journal article" date="2020" name="mSystems">
        <title>Genome- and Community-Level Interaction Insights into Carbon Utilization and Element Cycling Functions of Hydrothermarchaeota in Hydrothermal Sediment.</title>
        <authorList>
            <person name="Zhou Z."/>
            <person name="Liu Y."/>
            <person name="Xu W."/>
            <person name="Pan J."/>
            <person name="Luo Z.H."/>
            <person name="Li M."/>
        </authorList>
    </citation>
    <scope>NUCLEOTIDE SEQUENCE [LARGE SCALE GENOMIC DNA]</scope>
    <source>
        <strain evidence="9">SpSt-1</strain>
        <strain evidence="8">SpSt-1121</strain>
    </source>
</reference>
<dbReference type="Gene3D" id="3.40.640.10">
    <property type="entry name" value="Type I PLP-dependent aspartate aminotransferase-like (Major domain)"/>
    <property type="match status" value="1"/>
</dbReference>
<evidence type="ECO:0000256" key="3">
    <source>
        <dbReference type="ARBA" id="ARBA00011738"/>
    </source>
</evidence>
<dbReference type="PANTHER" id="PTHR42790">
    <property type="entry name" value="AMINOTRANSFERASE"/>
    <property type="match status" value="1"/>
</dbReference>
<dbReference type="InterPro" id="IPR004839">
    <property type="entry name" value="Aminotransferase_I/II_large"/>
</dbReference>
<protein>
    <submittedName>
        <fullName evidence="9">PLP-dependent aminotransferase family protein</fullName>
    </submittedName>
</protein>
<gene>
    <name evidence="9" type="ORF">ENL47_09460</name>
    <name evidence="8" type="ORF">ENM84_02600</name>
</gene>
<keyword evidence="6" id="KW-0663">Pyridoxal phosphate</keyword>
<evidence type="ECO:0000313" key="8">
    <source>
        <dbReference type="EMBL" id="HHP81535.1"/>
    </source>
</evidence>
<organism evidence="9">
    <name type="scientific">Ignisphaera aggregans</name>
    <dbReference type="NCBI Taxonomy" id="334771"/>
    <lineage>
        <taxon>Archaea</taxon>
        <taxon>Thermoproteota</taxon>
        <taxon>Thermoprotei</taxon>
        <taxon>Desulfurococcales</taxon>
        <taxon>Desulfurococcaceae</taxon>
        <taxon>Ignisphaera</taxon>
    </lineage>
</organism>
<dbReference type="InterPro" id="IPR050859">
    <property type="entry name" value="Class-I_PLP-dep_aminotransf"/>
</dbReference>
<evidence type="ECO:0000256" key="2">
    <source>
        <dbReference type="ARBA" id="ARBA00007441"/>
    </source>
</evidence>
<evidence type="ECO:0000256" key="4">
    <source>
        <dbReference type="ARBA" id="ARBA00022576"/>
    </source>
</evidence>
<evidence type="ECO:0000313" key="9">
    <source>
        <dbReference type="EMBL" id="HHR96999.1"/>
    </source>
</evidence>
<sequence>MMIDYSKYCSNTTRILIPSIARSLLKFVEDREIISFAGGLPDPLLFPINEIKEIVNEILTNHGSEALQYMPSRGILLYLEELRKFLYRNREINTDTSNIVVTTGSQQALDLLGRVLLDEGGYIVVEDPTYIAALNVFKMQRVKIIGIPIDVVGMRIDILEETVKKLGNDGKKIKFVYTIPIAQNPSGVTMSLERKKYLLELAEKYDFLIIEDDAYGMLVFDEHIDTTPLYSLDRYGRVIYIGSLSKVLAPGLRLGHLVAPAPIIEMIEIFKQVTDLHTSAFTQYIAAYAFKRRVIERNIQKMKTIYKLKRDTMIKALEEFLSGLAEWTKPIGGFFIWLKINREIDTDLMLPNAIKRGVMYVPGKGFCINEYCNNTIRLNFSFPSVNQIRLGIAILSEVIRDYTKG</sequence>
<dbReference type="CDD" id="cd00609">
    <property type="entry name" value="AAT_like"/>
    <property type="match status" value="1"/>
</dbReference>
<evidence type="ECO:0000259" key="7">
    <source>
        <dbReference type="Pfam" id="PF00155"/>
    </source>
</evidence>
<feature type="domain" description="Aminotransferase class I/classII large" evidence="7">
    <location>
        <begin position="47"/>
        <end position="380"/>
    </location>
</feature>
<dbReference type="EMBL" id="DRZI01000111">
    <property type="protein sequence ID" value="HHP81535.1"/>
    <property type="molecule type" value="Genomic_DNA"/>
</dbReference>
<dbReference type="Gene3D" id="3.90.1150.10">
    <property type="entry name" value="Aspartate Aminotransferase, domain 1"/>
    <property type="match status" value="1"/>
</dbReference>
<dbReference type="SUPFAM" id="SSF53383">
    <property type="entry name" value="PLP-dependent transferases"/>
    <property type="match status" value="1"/>
</dbReference>
<dbReference type="EMBL" id="DRUB01000186">
    <property type="protein sequence ID" value="HHR96999.1"/>
    <property type="molecule type" value="Genomic_DNA"/>
</dbReference>
<dbReference type="InterPro" id="IPR015424">
    <property type="entry name" value="PyrdxlP-dep_Trfase"/>
</dbReference>
<evidence type="ECO:0000256" key="1">
    <source>
        <dbReference type="ARBA" id="ARBA00001933"/>
    </source>
</evidence>
<proteinExistence type="inferred from homology"/>
<keyword evidence="5 9" id="KW-0808">Transferase</keyword>
<evidence type="ECO:0000256" key="5">
    <source>
        <dbReference type="ARBA" id="ARBA00022679"/>
    </source>
</evidence>
<dbReference type="PANTHER" id="PTHR42790:SF19">
    <property type="entry name" value="KYNURENINE_ALPHA-AMINOADIPATE AMINOTRANSFERASE, MITOCHONDRIAL"/>
    <property type="match status" value="1"/>
</dbReference>
<accession>A0A7C5Z1N5</accession>
<dbReference type="InterPro" id="IPR015421">
    <property type="entry name" value="PyrdxlP-dep_Trfase_major"/>
</dbReference>
<dbReference type="GO" id="GO:1901605">
    <property type="term" value="P:alpha-amino acid metabolic process"/>
    <property type="evidence" value="ECO:0007669"/>
    <property type="project" value="TreeGrafter"/>
</dbReference>
<dbReference type="Pfam" id="PF00155">
    <property type="entry name" value="Aminotran_1_2"/>
    <property type="match status" value="1"/>
</dbReference>
<dbReference type="GO" id="GO:0030170">
    <property type="term" value="F:pyridoxal phosphate binding"/>
    <property type="evidence" value="ECO:0007669"/>
    <property type="project" value="InterPro"/>
</dbReference>
<comment type="similarity">
    <text evidence="2">Belongs to the class-I pyridoxal-phosphate-dependent aminotransferase family.</text>
</comment>
<comment type="subunit">
    <text evidence="3">Homodimer.</text>
</comment>
<name>A0A7C5Z1N5_9CREN</name>
<dbReference type="FunFam" id="3.40.640.10:FF:000053">
    <property type="entry name" value="Aminotransferase, class I"/>
    <property type="match status" value="1"/>
</dbReference>
<dbReference type="GO" id="GO:0008483">
    <property type="term" value="F:transaminase activity"/>
    <property type="evidence" value="ECO:0007669"/>
    <property type="project" value="UniProtKB-KW"/>
</dbReference>
<dbReference type="AlphaFoldDB" id="A0A7C5Z1N5"/>
<comment type="cofactor">
    <cofactor evidence="1">
        <name>pyridoxal 5'-phosphate</name>
        <dbReference type="ChEBI" id="CHEBI:597326"/>
    </cofactor>
</comment>
<keyword evidence="4 9" id="KW-0032">Aminotransferase</keyword>
<dbReference type="InterPro" id="IPR015422">
    <property type="entry name" value="PyrdxlP-dep_Trfase_small"/>
</dbReference>
<comment type="caution">
    <text evidence="9">The sequence shown here is derived from an EMBL/GenBank/DDBJ whole genome shotgun (WGS) entry which is preliminary data.</text>
</comment>
<evidence type="ECO:0000256" key="6">
    <source>
        <dbReference type="ARBA" id="ARBA00022898"/>
    </source>
</evidence>